<evidence type="ECO:0000256" key="3">
    <source>
        <dbReference type="SAM" id="MobiDB-lite"/>
    </source>
</evidence>
<feature type="active site" description="Acyl-thioester intermediate" evidence="2">
    <location>
        <position position="220"/>
    </location>
</feature>
<dbReference type="SUPFAM" id="SSF63817">
    <property type="entry name" value="Sortase"/>
    <property type="match status" value="1"/>
</dbReference>
<proteinExistence type="predicted"/>
<feature type="signal peptide" evidence="4">
    <location>
        <begin position="1"/>
        <end position="31"/>
    </location>
</feature>
<evidence type="ECO:0000256" key="1">
    <source>
        <dbReference type="ARBA" id="ARBA00022801"/>
    </source>
</evidence>
<evidence type="ECO:0000256" key="4">
    <source>
        <dbReference type="SAM" id="SignalP"/>
    </source>
</evidence>
<evidence type="ECO:0000313" key="5">
    <source>
        <dbReference type="EMBL" id="GHI83330.1"/>
    </source>
</evidence>
<evidence type="ECO:0008006" key="7">
    <source>
        <dbReference type="Google" id="ProtNLM"/>
    </source>
</evidence>
<dbReference type="AlphaFoldDB" id="A0A919LAY7"/>
<keyword evidence="1" id="KW-0378">Hydrolase</keyword>
<sequence>MPLPHPSRAVSAALAACVTALLAACAPEAAAGPAGPPRTAGAPATATASAAAPATVAAPATAPADRAAAQPTRTAAQEPSPDATARPPESRLFIPAAGVEGLRVVPYEGTTDDAPGTRIQDLGVAASPYGKRGGVGPGQVGNFLVTAHRLSAGGPLRDLPALKEGDEVRVTAGGEVYTYEIVATRETSFRSERSLSEQRAAVPGEPGATPARAMITLSTCATPEDHAEGNYWSDAQGNPEHRIDKIGVLRETSAATPTPAPAPAG</sequence>
<reference evidence="5" key="1">
    <citation type="submission" date="2020-09" db="EMBL/GenBank/DDBJ databases">
        <title>Whole genome shotgun sequence of Streptomyces xanthophaeus NBRC 12829.</title>
        <authorList>
            <person name="Komaki H."/>
            <person name="Tamura T."/>
        </authorList>
    </citation>
    <scope>NUCLEOTIDE SEQUENCE</scope>
    <source>
        <strain evidence="5">NBRC 12829</strain>
    </source>
</reference>
<keyword evidence="4" id="KW-0732">Signal</keyword>
<accession>A0A919LAY7</accession>
<dbReference type="EMBL" id="BNEE01000004">
    <property type="protein sequence ID" value="GHI83330.1"/>
    <property type="molecule type" value="Genomic_DNA"/>
</dbReference>
<comment type="caution">
    <text evidence="5">The sequence shown here is derived from an EMBL/GenBank/DDBJ whole genome shotgun (WGS) entry which is preliminary data.</text>
</comment>
<feature type="compositionally biased region" description="Low complexity" evidence="3">
    <location>
        <begin position="55"/>
        <end position="76"/>
    </location>
</feature>
<dbReference type="Pfam" id="PF04203">
    <property type="entry name" value="Sortase"/>
    <property type="match status" value="1"/>
</dbReference>
<evidence type="ECO:0000256" key="2">
    <source>
        <dbReference type="PIRSR" id="PIRSR605754-1"/>
    </source>
</evidence>
<dbReference type="InterPro" id="IPR005754">
    <property type="entry name" value="Sortase"/>
</dbReference>
<dbReference type="GO" id="GO:0016787">
    <property type="term" value="F:hydrolase activity"/>
    <property type="evidence" value="ECO:0007669"/>
    <property type="project" value="UniProtKB-KW"/>
</dbReference>
<feature type="region of interest" description="Disordered" evidence="3">
    <location>
        <begin position="55"/>
        <end position="89"/>
    </location>
</feature>
<protein>
    <recommendedName>
        <fullName evidence="7">Sortase</fullName>
    </recommendedName>
</protein>
<organism evidence="5 6">
    <name type="scientific">Streptomyces xanthophaeus</name>
    <dbReference type="NCBI Taxonomy" id="67385"/>
    <lineage>
        <taxon>Bacteria</taxon>
        <taxon>Bacillati</taxon>
        <taxon>Actinomycetota</taxon>
        <taxon>Actinomycetes</taxon>
        <taxon>Kitasatosporales</taxon>
        <taxon>Streptomycetaceae</taxon>
        <taxon>Streptomyces</taxon>
    </lineage>
</organism>
<dbReference type="Proteomes" id="UP000600026">
    <property type="component" value="Unassembled WGS sequence"/>
</dbReference>
<keyword evidence="6" id="KW-1185">Reference proteome</keyword>
<dbReference type="RefSeq" id="WP_078904466.1">
    <property type="nucleotide sequence ID" value="NZ_BNEE01000004.1"/>
</dbReference>
<feature type="region of interest" description="Disordered" evidence="3">
    <location>
        <begin position="190"/>
        <end position="209"/>
    </location>
</feature>
<dbReference type="Gene3D" id="2.40.260.10">
    <property type="entry name" value="Sortase"/>
    <property type="match status" value="1"/>
</dbReference>
<dbReference type="InterPro" id="IPR023365">
    <property type="entry name" value="Sortase_dom-sf"/>
</dbReference>
<evidence type="ECO:0000313" key="6">
    <source>
        <dbReference type="Proteomes" id="UP000600026"/>
    </source>
</evidence>
<feature type="chain" id="PRO_5038128993" description="Sortase" evidence="4">
    <location>
        <begin position="32"/>
        <end position="265"/>
    </location>
</feature>
<name>A0A919LAY7_9ACTN</name>
<gene>
    <name evidence="5" type="ORF">Sxan_06940</name>
</gene>
<dbReference type="CDD" id="cd05830">
    <property type="entry name" value="Sortase_E"/>
    <property type="match status" value="1"/>
</dbReference>
<dbReference type="InterPro" id="IPR042003">
    <property type="entry name" value="Sortase_E"/>
</dbReference>
<feature type="active site" description="Proton donor/acceptor" evidence="2">
    <location>
        <position position="148"/>
    </location>
</feature>